<protein>
    <recommendedName>
        <fullName evidence="1">Serine aminopeptidase S33 domain-containing protein</fullName>
    </recommendedName>
</protein>
<dbReference type="Proteomes" id="UP001157974">
    <property type="component" value="Unassembled WGS sequence"/>
</dbReference>
<dbReference type="Pfam" id="PF12146">
    <property type="entry name" value="Hydrolase_4"/>
    <property type="match status" value="1"/>
</dbReference>
<sequence length="482" mass="54196">MDTEKLKFTCSTSYATADDDVVMLGVLEAEKLKFTWSTSDAAADEDFEVTLAGFEKGPKPVNYLVFVLDVKSSAGYEFRIRKTVKNFGVLHNALKYDTPSWPSTKNFNSYPWKKSVYASEKENLEAWVVCASFVNQFLQDYEENKYNPSMKALGTDPRCPRETIAEHYRACFRCLFFLLRDKEVDKLDATGLWRQEQTMKLTSKTGHALYMRQWNPYNPNTLEPMEGADPLACVIALHGYSDQGDGYTMTQIAKMATSIGCIAYSVDVHGNGRSDGPRCKVSAYSDLVDDHLLLVDAVKAKHPGKKIFLSGPSMGGGLSVQCGLRSKDVSGMILFSPMVKVSEGQSPMLRRLAPLLAAVVPNSKIATLDIERMSHNSYFQRLQPYQAFGYDDKIVTITGWQMLKLCIDTSKQFESLETPYIAFHGLDDEITSPNATKDFYERTSSKDKTVEFLEGKYHELVMEDDKDELLAKVSEWITTRAG</sequence>
<evidence type="ECO:0000313" key="2">
    <source>
        <dbReference type="EMBL" id="KAJ8905404.1"/>
    </source>
</evidence>
<dbReference type="PANTHER" id="PTHR11614">
    <property type="entry name" value="PHOSPHOLIPASE-RELATED"/>
    <property type="match status" value="1"/>
</dbReference>
<name>A0AAV8US60_9RHOD</name>
<gene>
    <name evidence="2" type="ORF">NDN08_001911</name>
</gene>
<dbReference type="InterPro" id="IPR051044">
    <property type="entry name" value="MAG_DAG_Lipase"/>
</dbReference>
<dbReference type="InterPro" id="IPR029058">
    <property type="entry name" value="AB_hydrolase_fold"/>
</dbReference>
<comment type="caution">
    <text evidence="2">The sequence shown here is derived from an EMBL/GenBank/DDBJ whole genome shotgun (WGS) entry which is preliminary data.</text>
</comment>
<proteinExistence type="predicted"/>
<feature type="domain" description="Serine aminopeptidase S33" evidence="1">
    <location>
        <begin position="229"/>
        <end position="465"/>
    </location>
</feature>
<dbReference type="InterPro" id="IPR022742">
    <property type="entry name" value="Hydrolase_4"/>
</dbReference>
<dbReference type="AlphaFoldDB" id="A0AAV8US60"/>
<dbReference type="SUPFAM" id="SSF53474">
    <property type="entry name" value="alpha/beta-Hydrolases"/>
    <property type="match status" value="1"/>
</dbReference>
<evidence type="ECO:0000259" key="1">
    <source>
        <dbReference type="Pfam" id="PF12146"/>
    </source>
</evidence>
<dbReference type="Gene3D" id="3.40.50.1820">
    <property type="entry name" value="alpha/beta hydrolase"/>
    <property type="match status" value="1"/>
</dbReference>
<reference evidence="2 3" key="1">
    <citation type="journal article" date="2023" name="Nat. Commun.">
        <title>Origin of minicircular mitochondrial genomes in red algae.</title>
        <authorList>
            <person name="Lee Y."/>
            <person name="Cho C.H."/>
            <person name="Lee Y.M."/>
            <person name="Park S.I."/>
            <person name="Yang J.H."/>
            <person name="West J.A."/>
            <person name="Bhattacharya D."/>
            <person name="Yoon H.S."/>
        </authorList>
    </citation>
    <scope>NUCLEOTIDE SEQUENCE [LARGE SCALE GENOMIC DNA]</scope>
    <source>
        <strain evidence="2 3">CCMP1338</strain>
        <tissue evidence="2">Whole cell</tissue>
    </source>
</reference>
<keyword evidence="3" id="KW-1185">Reference proteome</keyword>
<evidence type="ECO:0000313" key="3">
    <source>
        <dbReference type="Proteomes" id="UP001157974"/>
    </source>
</evidence>
<organism evidence="2 3">
    <name type="scientific">Rhodosorus marinus</name>
    <dbReference type="NCBI Taxonomy" id="101924"/>
    <lineage>
        <taxon>Eukaryota</taxon>
        <taxon>Rhodophyta</taxon>
        <taxon>Stylonematophyceae</taxon>
        <taxon>Stylonematales</taxon>
        <taxon>Stylonemataceae</taxon>
        <taxon>Rhodosorus</taxon>
    </lineage>
</organism>
<dbReference type="EMBL" id="JAMWBK010000005">
    <property type="protein sequence ID" value="KAJ8905404.1"/>
    <property type="molecule type" value="Genomic_DNA"/>
</dbReference>
<accession>A0AAV8US60</accession>